<keyword evidence="1" id="KW-0812">Transmembrane</keyword>
<feature type="transmembrane region" description="Helical" evidence="1">
    <location>
        <begin position="61"/>
        <end position="85"/>
    </location>
</feature>
<dbReference type="AlphaFoldDB" id="L9ZLM0"/>
<comment type="caution">
    <text evidence="2">The sequence shown here is derived from an EMBL/GenBank/DDBJ whole genome shotgun (WGS) entry which is preliminary data.</text>
</comment>
<dbReference type="EMBL" id="AOIL01000055">
    <property type="protein sequence ID" value="ELY87254.1"/>
    <property type="molecule type" value="Genomic_DNA"/>
</dbReference>
<evidence type="ECO:0000313" key="2">
    <source>
        <dbReference type="EMBL" id="ELY87254.1"/>
    </source>
</evidence>
<gene>
    <name evidence="2" type="ORF">C484_17876</name>
</gene>
<organism evidence="2 3">
    <name type="scientific">Natrialba taiwanensis DSM 12281</name>
    <dbReference type="NCBI Taxonomy" id="1230458"/>
    <lineage>
        <taxon>Archaea</taxon>
        <taxon>Methanobacteriati</taxon>
        <taxon>Methanobacteriota</taxon>
        <taxon>Stenosarchaea group</taxon>
        <taxon>Halobacteria</taxon>
        <taxon>Halobacteriales</taxon>
        <taxon>Natrialbaceae</taxon>
        <taxon>Natrialba</taxon>
    </lineage>
</organism>
<proteinExistence type="predicted"/>
<evidence type="ECO:0000313" key="3">
    <source>
        <dbReference type="Proteomes" id="UP000011648"/>
    </source>
</evidence>
<dbReference type="PATRIC" id="fig|1230458.4.peg.3621"/>
<keyword evidence="3" id="KW-1185">Reference proteome</keyword>
<accession>L9ZLM0</accession>
<protein>
    <submittedName>
        <fullName evidence="2">Uncharacterized protein</fullName>
    </submittedName>
</protein>
<sequence length="87" mass="9297">MLPFALLWVLLGVYLVLLEFIEESVVLEIVEGTLGIVMAPVDALVHRTGGFFRESAVGASVGYVLLLGYFYGIANVIGLAIEALAGR</sequence>
<keyword evidence="1" id="KW-0472">Membrane</keyword>
<name>L9ZLM0_9EURY</name>
<evidence type="ECO:0000256" key="1">
    <source>
        <dbReference type="SAM" id="Phobius"/>
    </source>
</evidence>
<reference evidence="2 3" key="1">
    <citation type="journal article" date="2014" name="PLoS Genet.">
        <title>Phylogenetically driven sequencing of extremely halophilic archaea reveals strategies for static and dynamic osmo-response.</title>
        <authorList>
            <person name="Becker E.A."/>
            <person name="Seitzer P.M."/>
            <person name="Tritt A."/>
            <person name="Larsen D."/>
            <person name="Krusor M."/>
            <person name="Yao A.I."/>
            <person name="Wu D."/>
            <person name="Madern D."/>
            <person name="Eisen J.A."/>
            <person name="Darling A.E."/>
            <person name="Facciotti M.T."/>
        </authorList>
    </citation>
    <scope>NUCLEOTIDE SEQUENCE [LARGE SCALE GENOMIC DNA]</scope>
    <source>
        <strain evidence="2 3">DSM 12281</strain>
    </source>
</reference>
<keyword evidence="1" id="KW-1133">Transmembrane helix</keyword>
<dbReference type="Proteomes" id="UP000011648">
    <property type="component" value="Unassembled WGS sequence"/>
</dbReference>